<name>A0A0A5GEY6_9BACI</name>
<dbReference type="InterPro" id="IPR036291">
    <property type="entry name" value="NAD(P)-bd_dom_sf"/>
</dbReference>
<accession>A0A0A5GEY6</accession>
<keyword evidence="3" id="KW-1185">Reference proteome</keyword>
<sequence length="330" mass="38249">MNILVLGGTVFVGRHIVEAAIERGHKVTLFNRGRTNQELFPQAEKLVGDRDSDVESLKNRDWDVVIDATGYTPDAVERTAKLLQQQVKQYVFISTISVYENFRKKHVEEDAPLAKLKEDRAEVNSETYGPLKAKAEEKVKEYFKTNHLIIRPGIVVGPDDPTDRFTYWVMRFQRGGQVLIPGERSRPLQWIDVRDLAEWTVRMTESKENGTYNAAGFEQELTMEKFVETLKELNPNAQENWIQDEFLLEHNVQPFKDLPLWLPKSEDYPYGFILVENKRAREKGLTFRSVENTVEATREWFESQSERTMVKVGLEPGKEADLIQRFSNHS</sequence>
<evidence type="ECO:0000313" key="3">
    <source>
        <dbReference type="Proteomes" id="UP000030528"/>
    </source>
</evidence>
<dbReference type="InterPro" id="IPR001509">
    <property type="entry name" value="Epimerase_deHydtase"/>
</dbReference>
<comment type="caution">
    <text evidence="2">The sequence shown here is derived from an EMBL/GenBank/DDBJ whole genome shotgun (WGS) entry which is preliminary data.</text>
</comment>
<gene>
    <name evidence="2" type="ORF">N781_06945</name>
</gene>
<organism evidence="2 3">
    <name type="scientific">Pontibacillus halophilus JSM 076056 = DSM 19796</name>
    <dbReference type="NCBI Taxonomy" id="1385510"/>
    <lineage>
        <taxon>Bacteria</taxon>
        <taxon>Bacillati</taxon>
        <taxon>Bacillota</taxon>
        <taxon>Bacilli</taxon>
        <taxon>Bacillales</taxon>
        <taxon>Bacillaceae</taxon>
        <taxon>Pontibacillus</taxon>
    </lineage>
</organism>
<dbReference type="InterPro" id="IPR050177">
    <property type="entry name" value="Lipid_A_modif_metabolic_enz"/>
</dbReference>
<dbReference type="EMBL" id="AVPE01000014">
    <property type="protein sequence ID" value="KGX90524.1"/>
    <property type="molecule type" value="Genomic_DNA"/>
</dbReference>
<dbReference type="Proteomes" id="UP000030528">
    <property type="component" value="Unassembled WGS sequence"/>
</dbReference>
<evidence type="ECO:0000259" key="1">
    <source>
        <dbReference type="Pfam" id="PF01370"/>
    </source>
</evidence>
<dbReference type="Gene3D" id="3.40.50.720">
    <property type="entry name" value="NAD(P)-binding Rossmann-like Domain"/>
    <property type="match status" value="1"/>
</dbReference>
<dbReference type="RefSeq" id="WP_026801269.1">
    <property type="nucleotide sequence ID" value="NZ_AULI01000014.1"/>
</dbReference>
<feature type="domain" description="NAD-dependent epimerase/dehydratase" evidence="1">
    <location>
        <begin position="3"/>
        <end position="214"/>
    </location>
</feature>
<dbReference type="OrthoDB" id="9809586at2"/>
<dbReference type="eggNOG" id="COG0451">
    <property type="taxonomic scope" value="Bacteria"/>
</dbReference>
<dbReference type="STRING" id="1385510.GCA_000425205_03014"/>
<evidence type="ECO:0000313" key="2">
    <source>
        <dbReference type="EMBL" id="KGX90524.1"/>
    </source>
</evidence>
<reference evidence="2 3" key="1">
    <citation type="submission" date="2013-08" db="EMBL/GenBank/DDBJ databases">
        <authorList>
            <person name="Huang J."/>
            <person name="Wang G."/>
        </authorList>
    </citation>
    <scope>NUCLEOTIDE SEQUENCE [LARGE SCALE GENOMIC DNA]</scope>
    <source>
        <strain evidence="2 3">JSM 076056</strain>
    </source>
</reference>
<dbReference type="SUPFAM" id="SSF51735">
    <property type="entry name" value="NAD(P)-binding Rossmann-fold domains"/>
    <property type="match status" value="1"/>
</dbReference>
<protein>
    <submittedName>
        <fullName evidence="2">Isoflavone reductase</fullName>
    </submittedName>
</protein>
<proteinExistence type="predicted"/>
<dbReference type="Pfam" id="PF01370">
    <property type="entry name" value="Epimerase"/>
    <property type="match status" value="1"/>
</dbReference>
<dbReference type="PANTHER" id="PTHR43245:SF13">
    <property type="entry name" value="UDP-D-APIOSE_UDP-D-XYLOSE SYNTHASE 2"/>
    <property type="match status" value="1"/>
</dbReference>
<dbReference type="PANTHER" id="PTHR43245">
    <property type="entry name" value="BIFUNCTIONAL POLYMYXIN RESISTANCE PROTEIN ARNA"/>
    <property type="match status" value="1"/>
</dbReference>
<dbReference type="AlphaFoldDB" id="A0A0A5GEY6"/>